<evidence type="ECO:0000256" key="2">
    <source>
        <dbReference type="SAM" id="Phobius"/>
    </source>
</evidence>
<comment type="caution">
    <text evidence="3">The sequence shown here is derived from an EMBL/GenBank/DDBJ whole genome shotgun (WGS) entry which is preliminary data.</text>
</comment>
<dbReference type="Proteomes" id="UP001190700">
    <property type="component" value="Unassembled WGS sequence"/>
</dbReference>
<feature type="compositionally biased region" description="Pro residues" evidence="1">
    <location>
        <begin position="47"/>
        <end position="57"/>
    </location>
</feature>
<keyword evidence="2" id="KW-0812">Transmembrane</keyword>
<reference evidence="3 4" key="1">
    <citation type="journal article" date="2015" name="Genome Biol. Evol.">
        <title>Comparative Genomics of a Bacterivorous Green Alga Reveals Evolutionary Causalities and Consequences of Phago-Mixotrophic Mode of Nutrition.</title>
        <authorList>
            <person name="Burns J.A."/>
            <person name="Paasch A."/>
            <person name="Narechania A."/>
            <person name="Kim E."/>
        </authorList>
    </citation>
    <scope>NUCLEOTIDE SEQUENCE [LARGE SCALE GENOMIC DNA]</scope>
    <source>
        <strain evidence="3 4">PLY_AMNH</strain>
    </source>
</reference>
<feature type="compositionally biased region" description="Pro residues" evidence="1">
    <location>
        <begin position="1"/>
        <end position="17"/>
    </location>
</feature>
<proteinExistence type="predicted"/>
<accession>A0AAE0BKI8</accession>
<feature type="non-terminal residue" evidence="3">
    <location>
        <position position="1"/>
    </location>
</feature>
<feature type="transmembrane region" description="Helical" evidence="2">
    <location>
        <begin position="107"/>
        <end position="130"/>
    </location>
</feature>
<gene>
    <name evidence="3" type="ORF">CYMTET_51728</name>
</gene>
<name>A0AAE0BKI8_9CHLO</name>
<feature type="region of interest" description="Disordered" evidence="1">
    <location>
        <begin position="1"/>
        <end position="74"/>
    </location>
</feature>
<feature type="region of interest" description="Disordered" evidence="1">
    <location>
        <begin position="210"/>
        <end position="235"/>
    </location>
</feature>
<feature type="compositionally biased region" description="Pro residues" evidence="1">
    <location>
        <begin position="28"/>
        <end position="39"/>
    </location>
</feature>
<keyword evidence="2" id="KW-1133">Transmembrane helix</keyword>
<protein>
    <submittedName>
        <fullName evidence="3">Uncharacterized protein</fullName>
    </submittedName>
</protein>
<keyword evidence="4" id="KW-1185">Reference proteome</keyword>
<evidence type="ECO:0000256" key="1">
    <source>
        <dbReference type="SAM" id="MobiDB-lite"/>
    </source>
</evidence>
<organism evidence="3 4">
    <name type="scientific">Cymbomonas tetramitiformis</name>
    <dbReference type="NCBI Taxonomy" id="36881"/>
    <lineage>
        <taxon>Eukaryota</taxon>
        <taxon>Viridiplantae</taxon>
        <taxon>Chlorophyta</taxon>
        <taxon>Pyramimonadophyceae</taxon>
        <taxon>Pyramimonadales</taxon>
        <taxon>Pyramimonadaceae</taxon>
        <taxon>Cymbomonas</taxon>
    </lineage>
</organism>
<dbReference type="EMBL" id="LGRX02034285">
    <property type="protein sequence ID" value="KAK3238246.1"/>
    <property type="molecule type" value="Genomic_DNA"/>
</dbReference>
<evidence type="ECO:0000313" key="4">
    <source>
        <dbReference type="Proteomes" id="UP001190700"/>
    </source>
</evidence>
<keyword evidence="2" id="KW-0472">Membrane</keyword>
<evidence type="ECO:0000313" key="3">
    <source>
        <dbReference type="EMBL" id="KAK3238246.1"/>
    </source>
</evidence>
<sequence length="235" mass="24647">FRQLSPPPSLPRPPGHSPPTGIHDSLLPAPPLSTTPPSSPSSDLLPPSVPEQSPPPSATLEDEPGSWPSANGTEAENVAELIGKQAGGSEDAEDMSQENEEGETTELTVMMVLLSACAAIVSIIGVAIMLRRHACGGLASNGSRADAKEMSALDCIQTRSAEDSALQEERLQHKKIVSVAPYEKVFPLPSPFEPDDYTKEDSGACRGHAQLISSPSDAMPQPKGGSHGMLVDTKI</sequence>
<dbReference type="AlphaFoldDB" id="A0AAE0BKI8"/>